<accession>A0A382QUY0</accession>
<evidence type="ECO:0000259" key="1">
    <source>
        <dbReference type="SMART" id="SM00861"/>
    </source>
</evidence>
<dbReference type="InterPro" id="IPR029061">
    <property type="entry name" value="THDP-binding"/>
</dbReference>
<dbReference type="PANTHER" id="PTHR43825:SF5">
    <property type="entry name" value="HYPOTHETICAL TRANSKETOLASE FAMILY PROTEIN"/>
    <property type="match status" value="1"/>
</dbReference>
<dbReference type="Pfam" id="PF02779">
    <property type="entry name" value="Transket_pyr"/>
    <property type="match status" value="1"/>
</dbReference>
<protein>
    <recommendedName>
        <fullName evidence="1">Transketolase-like pyrimidine-binding domain-containing protein</fullName>
    </recommendedName>
</protein>
<sequence length="148" mass="16121">VTLITGDLGFGVLDNFKKRFPKQYLNAGVAEQNMTTVAAGMAIEGKKVFTYSIGNFPTLRCLEQIRVDICYHDLNVTVVSIGGGFSYGSLGMTHHATEDLSIMRALPNMKVISPSTLKEVKGAVKALYKEEGPSYLRLDKSDAKVDGE</sequence>
<dbReference type="EMBL" id="UINC01116756">
    <property type="protein sequence ID" value="SVC88720.1"/>
    <property type="molecule type" value="Genomic_DNA"/>
</dbReference>
<feature type="non-terminal residue" evidence="2">
    <location>
        <position position="1"/>
    </location>
</feature>
<feature type="domain" description="Transketolase-like pyrimidine-binding" evidence="1">
    <location>
        <begin position="1"/>
        <end position="145"/>
    </location>
</feature>
<name>A0A382QUY0_9ZZZZ</name>
<dbReference type="SUPFAM" id="SSF52518">
    <property type="entry name" value="Thiamin diphosphate-binding fold (THDP-binding)"/>
    <property type="match status" value="1"/>
</dbReference>
<evidence type="ECO:0000313" key="2">
    <source>
        <dbReference type="EMBL" id="SVC88720.1"/>
    </source>
</evidence>
<dbReference type="PANTHER" id="PTHR43825">
    <property type="entry name" value="PYRUVATE DEHYDROGENASE E1 COMPONENT"/>
    <property type="match status" value="1"/>
</dbReference>
<feature type="non-terminal residue" evidence="2">
    <location>
        <position position="148"/>
    </location>
</feature>
<dbReference type="InterPro" id="IPR005475">
    <property type="entry name" value="Transketolase-like_Pyr-bd"/>
</dbReference>
<dbReference type="AlphaFoldDB" id="A0A382QUY0"/>
<dbReference type="InterPro" id="IPR051157">
    <property type="entry name" value="PDH/Transketolase"/>
</dbReference>
<dbReference type="CDD" id="cd07033">
    <property type="entry name" value="TPP_PYR_DXS_TK_like"/>
    <property type="match status" value="1"/>
</dbReference>
<proteinExistence type="predicted"/>
<dbReference type="SMART" id="SM00861">
    <property type="entry name" value="Transket_pyr"/>
    <property type="match status" value="1"/>
</dbReference>
<dbReference type="Gene3D" id="3.40.50.970">
    <property type="match status" value="1"/>
</dbReference>
<gene>
    <name evidence="2" type="ORF">METZ01_LOCUS341574</name>
</gene>
<reference evidence="2" key="1">
    <citation type="submission" date="2018-05" db="EMBL/GenBank/DDBJ databases">
        <authorList>
            <person name="Lanie J.A."/>
            <person name="Ng W.-L."/>
            <person name="Kazmierczak K.M."/>
            <person name="Andrzejewski T.M."/>
            <person name="Davidsen T.M."/>
            <person name="Wayne K.J."/>
            <person name="Tettelin H."/>
            <person name="Glass J.I."/>
            <person name="Rusch D."/>
            <person name="Podicherti R."/>
            <person name="Tsui H.-C.T."/>
            <person name="Winkler M.E."/>
        </authorList>
    </citation>
    <scope>NUCLEOTIDE SEQUENCE</scope>
</reference>
<organism evidence="2">
    <name type="scientific">marine metagenome</name>
    <dbReference type="NCBI Taxonomy" id="408172"/>
    <lineage>
        <taxon>unclassified sequences</taxon>
        <taxon>metagenomes</taxon>
        <taxon>ecological metagenomes</taxon>
    </lineage>
</organism>